<accession>A0A388KGQ9</accession>
<dbReference type="SUPFAM" id="SSF57938">
    <property type="entry name" value="DnaJ/Hsp40 cysteine-rich domain"/>
    <property type="match status" value="1"/>
</dbReference>
<reference evidence="2 3" key="1">
    <citation type="journal article" date="2018" name="Cell">
        <title>The Chara Genome: Secondary Complexity and Implications for Plant Terrestrialization.</title>
        <authorList>
            <person name="Nishiyama T."/>
            <person name="Sakayama H."/>
            <person name="Vries J.D."/>
            <person name="Buschmann H."/>
            <person name="Saint-Marcoux D."/>
            <person name="Ullrich K.K."/>
            <person name="Haas F.B."/>
            <person name="Vanderstraeten L."/>
            <person name="Becker D."/>
            <person name="Lang D."/>
            <person name="Vosolsobe S."/>
            <person name="Rombauts S."/>
            <person name="Wilhelmsson P.K.I."/>
            <person name="Janitza P."/>
            <person name="Kern R."/>
            <person name="Heyl A."/>
            <person name="Rumpler F."/>
            <person name="Villalobos L.I.A.C."/>
            <person name="Clay J.M."/>
            <person name="Skokan R."/>
            <person name="Toyoda A."/>
            <person name="Suzuki Y."/>
            <person name="Kagoshima H."/>
            <person name="Schijlen E."/>
            <person name="Tajeshwar N."/>
            <person name="Catarino B."/>
            <person name="Hetherington A.J."/>
            <person name="Saltykova A."/>
            <person name="Bonnot C."/>
            <person name="Breuninger H."/>
            <person name="Symeonidi A."/>
            <person name="Radhakrishnan G.V."/>
            <person name="Van Nieuwerburgh F."/>
            <person name="Deforce D."/>
            <person name="Chang C."/>
            <person name="Karol K.G."/>
            <person name="Hedrich R."/>
            <person name="Ulvskov P."/>
            <person name="Glockner G."/>
            <person name="Delwiche C.F."/>
            <person name="Petrasek J."/>
            <person name="Van de Peer Y."/>
            <person name="Friml J."/>
            <person name="Beilby M."/>
            <person name="Dolan L."/>
            <person name="Kohara Y."/>
            <person name="Sugano S."/>
            <person name="Fujiyama A."/>
            <person name="Delaux P.-M."/>
            <person name="Quint M."/>
            <person name="TheiBen G."/>
            <person name="Hagemann M."/>
            <person name="Harholt J."/>
            <person name="Dunand C."/>
            <person name="Zachgo S."/>
            <person name="Langdale J."/>
            <person name="Maumus F."/>
            <person name="Straeten D.V.D."/>
            <person name="Gould S.B."/>
            <person name="Rensing S.A."/>
        </authorList>
    </citation>
    <scope>NUCLEOTIDE SEQUENCE [LARGE SCALE GENOMIC DNA]</scope>
    <source>
        <strain evidence="2 3">S276</strain>
    </source>
</reference>
<feature type="compositionally biased region" description="Low complexity" evidence="1">
    <location>
        <begin position="121"/>
        <end position="130"/>
    </location>
</feature>
<gene>
    <name evidence="2" type="ORF">CBR_g3948</name>
</gene>
<feature type="region of interest" description="Disordered" evidence="1">
    <location>
        <begin position="119"/>
        <end position="189"/>
    </location>
</feature>
<protein>
    <submittedName>
        <fullName evidence="2">Uncharacterized protein</fullName>
    </submittedName>
</protein>
<proteinExistence type="predicted"/>
<evidence type="ECO:0000256" key="1">
    <source>
        <dbReference type="SAM" id="MobiDB-lite"/>
    </source>
</evidence>
<evidence type="ECO:0000313" key="3">
    <source>
        <dbReference type="Proteomes" id="UP000265515"/>
    </source>
</evidence>
<dbReference type="Proteomes" id="UP000265515">
    <property type="component" value="Unassembled WGS sequence"/>
</dbReference>
<evidence type="ECO:0000313" key="2">
    <source>
        <dbReference type="EMBL" id="GBG69250.1"/>
    </source>
</evidence>
<dbReference type="Gramene" id="GBG69250">
    <property type="protein sequence ID" value="GBG69250"/>
    <property type="gene ID" value="CBR_g3948"/>
</dbReference>
<dbReference type="AlphaFoldDB" id="A0A388KGQ9"/>
<keyword evidence="3" id="KW-1185">Reference proteome</keyword>
<sequence length="362" mass="38750">MVPSSSLALSTCSASASRMGKPEALVSSDLSEGAEARCNDHTAGRVRGGAMSRQPSLPSIIRCRADRARCGSMWRLGEVRTHCPLPGCCCHGSQRPLHVKGLPVTNPAVLLHCTTSNTACSSLSPPSSASHCKISRRRRGQLSPRRSSKARLAWLSSPPQASLAHKKLPASADHSPMEDSLIGRSTQSHCATSDGTSVYVSRSSGCKPQMQWRRQLLTGRKEFVQNSLRPNCSSSCSRGMCGRPSFPAAKHGKTATITSTNALPSSVESNASADSAESVESVVALDDDNHIQCDICSGSGWFVCDFCQGQKTNVQVNNSTRMYRRCPSCKAAGVLMCPKCKSLKCVTFPGLEDEPSTFSEWI</sequence>
<dbReference type="OrthoDB" id="2016860at2759"/>
<dbReference type="EMBL" id="BFEA01000112">
    <property type="protein sequence ID" value="GBG69250.1"/>
    <property type="molecule type" value="Genomic_DNA"/>
</dbReference>
<comment type="caution">
    <text evidence="2">The sequence shown here is derived from an EMBL/GenBank/DDBJ whole genome shotgun (WGS) entry which is preliminary data.</text>
</comment>
<dbReference type="InterPro" id="IPR036410">
    <property type="entry name" value="HSP_DnaJ_Cys-rich_dom_sf"/>
</dbReference>
<name>A0A388KGQ9_CHABU</name>
<organism evidence="2 3">
    <name type="scientific">Chara braunii</name>
    <name type="common">Braun's stonewort</name>
    <dbReference type="NCBI Taxonomy" id="69332"/>
    <lineage>
        <taxon>Eukaryota</taxon>
        <taxon>Viridiplantae</taxon>
        <taxon>Streptophyta</taxon>
        <taxon>Charophyceae</taxon>
        <taxon>Charales</taxon>
        <taxon>Characeae</taxon>
        <taxon>Chara</taxon>
    </lineage>
</organism>